<dbReference type="KEGG" id="halz:E5139_16360"/>
<keyword evidence="2" id="KW-0614">Plasmid</keyword>
<dbReference type="InterPro" id="IPR011856">
    <property type="entry name" value="tRNA_endonuc-like_dom_sf"/>
</dbReference>
<accession>A0A4D6KKV4</accession>
<dbReference type="AlphaFoldDB" id="A0A4D6KKV4"/>
<dbReference type="GO" id="GO:0015666">
    <property type="term" value="F:restriction endodeoxyribonuclease activity"/>
    <property type="evidence" value="ECO:0007669"/>
    <property type="project" value="TreeGrafter"/>
</dbReference>
<dbReference type="PANTHER" id="PTHR30015">
    <property type="entry name" value="MRR RESTRICTION SYSTEM PROTEIN"/>
    <property type="match status" value="1"/>
</dbReference>
<proteinExistence type="predicted"/>
<dbReference type="GO" id="GO:0009307">
    <property type="term" value="P:DNA restriction-modification system"/>
    <property type="evidence" value="ECO:0007669"/>
    <property type="project" value="InterPro"/>
</dbReference>
<reference evidence="2 3" key="2">
    <citation type="submission" date="2019-04" db="EMBL/GenBank/DDBJ databases">
        <authorList>
            <person name="Yang S."/>
            <person name="Wei W."/>
        </authorList>
    </citation>
    <scope>NUCLEOTIDE SEQUENCE [LARGE SCALE GENOMIC DNA]</scope>
    <source>
        <strain evidence="3">ZP60</strain>
        <plasmid evidence="2 3">unnamed1</plasmid>
    </source>
</reference>
<evidence type="ECO:0000259" key="1">
    <source>
        <dbReference type="Pfam" id="PF04471"/>
    </source>
</evidence>
<dbReference type="RefSeq" id="WP_012807468.1">
    <property type="nucleotide sequence ID" value="NZ_CP039376.1"/>
</dbReference>
<feature type="domain" description="Restriction endonuclease type IV Mrr" evidence="1">
    <location>
        <begin position="225"/>
        <end position="337"/>
    </location>
</feature>
<name>A0A4D6KKV4_9EURY</name>
<gene>
    <name evidence="2" type="ORF">E5139_16360</name>
</gene>
<dbReference type="Pfam" id="PF04471">
    <property type="entry name" value="Mrr_cat"/>
    <property type="match status" value="1"/>
</dbReference>
<keyword evidence="2" id="KW-0378">Hydrolase</keyword>
<protein>
    <submittedName>
        <fullName evidence="2">Restriction endonuclease</fullName>
    </submittedName>
</protein>
<sequence>MFDSVARAVETLTAEYAAHSAVEPAFDLAEFFEPALDDTEPRETVGQHRKRRFRSTIERGQTLSEQEAVSLPTEAISERLVDVANDQSIEARRRAALLDYCDALFAFGALAFELQERYPSAPVETAVDRLRDAGDAAVADDLSDGLSSIRSAAQELYRTAVVVRRADQLFAALSAVGEPQLGRAEATLGGTLDEAIAERDTDRIDTVAERLNAATDGEWTTDDLLSCSHREFEVLIADLWREGGFDARTTKYVQDYNIDVIAQADGTRELIQAKQYEPGNTVGVRTVQRTAGLLVEFDADSVAVVTSSSFTENARESVERMSEQVRLVDGERLCELLTRSQLVPSL</sequence>
<evidence type="ECO:0000313" key="2">
    <source>
        <dbReference type="EMBL" id="QCD67219.1"/>
    </source>
</evidence>
<dbReference type="InterPro" id="IPR052906">
    <property type="entry name" value="Type_IV_Methyl-Rstrct_Enzyme"/>
</dbReference>
<organism evidence="2 3">
    <name type="scientific">Halomicrobium mukohataei</name>
    <dbReference type="NCBI Taxonomy" id="57705"/>
    <lineage>
        <taxon>Archaea</taxon>
        <taxon>Methanobacteriati</taxon>
        <taxon>Methanobacteriota</taxon>
        <taxon>Stenosarchaea group</taxon>
        <taxon>Halobacteria</taxon>
        <taxon>Halobacteriales</taxon>
        <taxon>Haloarculaceae</taxon>
        <taxon>Halomicrobium</taxon>
    </lineage>
</organism>
<dbReference type="EMBL" id="CP039376">
    <property type="protein sequence ID" value="QCD67219.1"/>
    <property type="molecule type" value="Genomic_DNA"/>
</dbReference>
<evidence type="ECO:0000313" key="3">
    <source>
        <dbReference type="Proteomes" id="UP000297053"/>
    </source>
</evidence>
<dbReference type="SUPFAM" id="SSF52980">
    <property type="entry name" value="Restriction endonuclease-like"/>
    <property type="match status" value="1"/>
</dbReference>
<dbReference type="PANTHER" id="PTHR30015:SF7">
    <property type="entry name" value="TYPE IV METHYL-DIRECTED RESTRICTION ENZYME ECOKMRR"/>
    <property type="match status" value="1"/>
</dbReference>
<keyword evidence="2" id="KW-0255">Endonuclease</keyword>
<geneLocation type="plasmid" evidence="2">
    <name>unnamed1</name>
</geneLocation>
<dbReference type="GO" id="GO:0003677">
    <property type="term" value="F:DNA binding"/>
    <property type="evidence" value="ECO:0007669"/>
    <property type="project" value="InterPro"/>
</dbReference>
<dbReference type="InterPro" id="IPR011335">
    <property type="entry name" value="Restrct_endonuc-II-like"/>
</dbReference>
<reference evidence="2 3" key="1">
    <citation type="submission" date="2019-04" db="EMBL/GenBank/DDBJ databases">
        <title>Complete genome sequence of Arthrobacter sp. ZXY-2 associated with effective atrazine degradation and salt adaptation.</title>
        <authorList>
            <person name="Zhao X."/>
        </authorList>
    </citation>
    <scope>NUCLEOTIDE SEQUENCE [LARGE SCALE GENOMIC DNA]</scope>
    <source>
        <strain evidence="3">ZP60</strain>
        <plasmid evidence="2 3">unnamed1</plasmid>
    </source>
</reference>
<dbReference type="Gene3D" id="3.40.1350.10">
    <property type="match status" value="1"/>
</dbReference>
<dbReference type="GeneID" id="8409373"/>
<keyword evidence="2" id="KW-0540">Nuclease</keyword>
<dbReference type="Proteomes" id="UP000297053">
    <property type="component" value="Plasmid unnamed1"/>
</dbReference>
<dbReference type="InterPro" id="IPR007560">
    <property type="entry name" value="Restrct_endonuc_IV_Mrr"/>
</dbReference>